<organism evidence="2 3">
    <name type="scientific">Brachionus plicatilis</name>
    <name type="common">Marine rotifer</name>
    <name type="synonym">Brachionus muelleri</name>
    <dbReference type="NCBI Taxonomy" id="10195"/>
    <lineage>
        <taxon>Eukaryota</taxon>
        <taxon>Metazoa</taxon>
        <taxon>Spiralia</taxon>
        <taxon>Gnathifera</taxon>
        <taxon>Rotifera</taxon>
        <taxon>Eurotatoria</taxon>
        <taxon>Monogononta</taxon>
        <taxon>Pseudotrocha</taxon>
        <taxon>Ploima</taxon>
        <taxon>Brachionidae</taxon>
        <taxon>Brachionus</taxon>
    </lineage>
</organism>
<keyword evidence="1" id="KW-0175">Coiled coil</keyword>
<dbReference type="AlphaFoldDB" id="A0A3M7SX12"/>
<dbReference type="EMBL" id="REGN01000657">
    <property type="protein sequence ID" value="RNA40227.1"/>
    <property type="molecule type" value="Genomic_DNA"/>
</dbReference>
<dbReference type="Proteomes" id="UP000276133">
    <property type="component" value="Unassembled WGS sequence"/>
</dbReference>
<accession>A0A3M7SX12</accession>
<gene>
    <name evidence="2" type="ORF">BpHYR1_016370</name>
</gene>
<name>A0A3M7SX12_BRAPC</name>
<keyword evidence="3" id="KW-1185">Reference proteome</keyword>
<evidence type="ECO:0000313" key="2">
    <source>
        <dbReference type="EMBL" id="RNA40227.1"/>
    </source>
</evidence>
<protein>
    <submittedName>
        <fullName evidence="2">Uncharacterized protein</fullName>
    </submittedName>
</protein>
<feature type="coiled-coil region" evidence="1">
    <location>
        <begin position="336"/>
        <end position="363"/>
    </location>
</feature>
<reference evidence="2 3" key="1">
    <citation type="journal article" date="2018" name="Sci. Rep.">
        <title>Genomic signatures of local adaptation to the degree of environmental predictability in rotifers.</title>
        <authorList>
            <person name="Franch-Gras L."/>
            <person name="Hahn C."/>
            <person name="Garcia-Roger E.M."/>
            <person name="Carmona M.J."/>
            <person name="Serra M."/>
            <person name="Gomez A."/>
        </authorList>
    </citation>
    <scope>NUCLEOTIDE SEQUENCE [LARGE SCALE GENOMIC DNA]</scope>
    <source>
        <strain evidence="2">HYR1</strain>
    </source>
</reference>
<dbReference type="OrthoDB" id="10618222at2759"/>
<evidence type="ECO:0000256" key="1">
    <source>
        <dbReference type="SAM" id="Coils"/>
    </source>
</evidence>
<sequence length="408" mass="47263">MKIYATGSQFNDEIFNFDFLALKPNSWAFSVTLKNKYLRCNTEKIFKFKFVILRIQLRKNVKNFKSFLLIFRTLKCLLNPTITTQLLSNKCSLALLNLISDIVSEVDLKQKCYNNLSQFLYNLADNRVSADIDFGHSLVNFLAKISANSNTPVVLLKNLAIDYSSVRYLDFTDESESNKEPIDEKTTQFSFFNCSLSFIKYQHFINEKIINLFNHFKWCMSKLSSLDASALLLSLNSQLDSIVLTISFLLKAVFDAATAKVNFELMIHFYQFMTDYLKSDLIHSLNFDGLLVTKDLIDRISLFLQSNLTEQLNRINEVVIDEYQEDFDQKYQIINIIKHKENMETLVNSIDEFEKELVNLNSAKNDEIKILDNYKIFVSSLKITIKSKAARFVSALEIDQILNDFNAD</sequence>
<comment type="caution">
    <text evidence="2">The sequence shown here is derived from an EMBL/GenBank/DDBJ whole genome shotgun (WGS) entry which is preliminary data.</text>
</comment>
<proteinExistence type="predicted"/>
<evidence type="ECO:0000313" key="3">
    <source>
        <dbReference type="Proteomes" id="UP000276133"/>
    </source>
</evidence>